<dbReference type="Gene3D" id="2.40.128.20">
    <property type="match status" value="1"/>
</dbReference>
<gene>
    <name evidence="3" type="primary">LOC26534356</name>
</gene>
<accession>A0A6I8V9B6</accession>
<sequence length="191" mass="22127">MRNCLAIVLSLLVCLGLYSLHLVNGHGSHEHALANTPYIRRYNQMYDMVHNELLPMLKVTECPSLMRRNISAIEEDRLNGNWFLIGLTPPFGDRRRKDKNKCVEDDLPRIVARNPRDQHVLSTDNISYLIIYRCDQSDDDFVMVFRVWTRSKNPSPTIYKNALEVLRINNISENVVVRVQPDRATCTNFVA</sequence>
<reference evidence="3" key="1">
    <citation type="submission" date="2025-08" db="UniProtKB">
        <authorList>
            <consortium name="RefSeq"/>
        </authorList>
    </citation>
    <scope>IDENTIFICATION</scope>
    <source>
        <strain evidence="3">MV-25-SWS-2005</strain>
        <tissue evidence="3">Whole body</tissue>
    </source>
</reference>
<protein>
    <submittedName>
        <fullName evidence="3">Uncharacterized protein</fullName>
    </submittedName>
</protein>
<feature type="chain" id="PRO_5026353162" evidence="1">
    <location>
        <begin position="26"/>
        <end position="191"/>
    </location>
</feature>
<dbReference type="Proteomes" id="UP000001819">
    <property type="component" value="Chromosome 4"/>
</dbReference>
<keyword evidence="2" id="KW-1185">Reference proteome</keyword>
<name>A0A6I8V9B6_DROPS</name>
<evidence type="ECO:0000313" key="3">
    <source>
        <dbReference type="RefSeq" id="XP_015036546.2"/>
    </source>
</evidence>
<dbReference type="RefSeq" id="XP_015036546.2">
    <property type="nucleotide sequence ID" value="XM_015181060.2"/>
</dbReference>
<dbReference type="InParanoid" id="A0A6I8V9B6"/>
<dbReference type="KEGG" id="dpo:26534356"/>
<evidence type="ECO:0000313" key="2">
    <source>
        <dbReference type="Proteomes" id="UP000001819"/>
    </source>
</evidence>
<dbReference type="InterPro" id="IPR012674">
    <property type="entry name" value="Calycin"/>
</dbReference>
<dbReference type="SUPFAM" id="SSF50814">
    <property type="entry name" value="Lipocalins"/>
    <property type="match status" value="1"/>
</dbReference>
<keyword evidence="1" id="KW-0732">Signal</keyword>
<dbReference type="AlphaFoldDB" id="A0A6I8V9B6"/>
<evidence type="ECO:0000256" key="1">
    <source>
        <dbReference type="SAM" id="SignalP"/>
    </source>
</evidence>
<organism evidence="2 3">
    <name type="scientific">Drosophila pseudoobscura pseudoobscura</name>
    <name type="common">Fruit fly</name>
    <dbReference type="NCBI Taxonomy" id="46245"/>
    <lineage>
        <taxon>Eukaryota</taxon>
        <taxon>Metazoa</taxon>
        <taxon>Ecdysozoa</taxon>
        <taxon>Arthropoda</taxon>
        <taxon>Hexapoda</taxon>
        <taxon>Insecta</taxon>
        <taxon>Pterygota</taxon>
        <taxon>Neoptera</taxon>
        <taxon>Endopterygota</taxon>
        <taxon>Diptera</taxon>
        <taxon>Brachycera</taxon>
        <taxon>Muscomorpha</taxon>
        <taxon>Ephydroidea</taxon>
        <taxon>Drosophilidae</taxon>
        <taxon>Drosophila</taxon>
        <taxon>Sophophora</taxon>
    </lineage>
</organism>
<proteinExistence type="predicted"/>
<feature type="signal peptide" evidence="1">
    <location>
        <begin position="1"/>
        <end position="25"/>
    </location>
</feature>
<dbReference type="ExpressionAtlas" id="A0A6I8V9B6">
    <property type="expression patterns" value="baseline"/>
</dbReference>